<dbReference type="OrthoDB" id="1191413at2"/>
<proteinExistence type="predicted"/>
<evidence type="ECO:0000313" key="1">
    <source>
        <dbReference type="EMBL" id="SEA66670.1"/>
    </source>
</evidence>
<organism evidence="1 2">
    <name type="scientific">Flavobacterium gillisiae</name>
    <dbReference type="NCBI Taxonomy" id="150146"/>
    <lineage>
        <taxon>Bacteria</taxon>
        <taxon>Pseudomonadati</taxon>
        <taxon>Bacteroidota</taxon>
        <taxon>Flavobacteriia</taxon>
        <taxon>Flavobacteriales</taxon>
        <taxon>Flavobacteriaceae</taxon>
        <taxon>Flavobacterium</taxon>
    </lineage>
</organism>
<evidence type="ECO:0000313" key="2">
    <source>
        <dbReference type="Proteomes" id="UP000198951"/>
    </source>
</evidence>
<reference evidence="2" key="1">
    <citation type="submission" date="2016-10" db="EMBL/GenBank/DDBJ databases">
        <authorList>
            <person name="Varghese N."/>
            <person name="Submissions S."/>
        </authorList>
    </citation>
    <scope>NUCLEOTIDE SEQUENCE [LARGE SCALE GENOMIC DNA]</scope>
    <source>
        <strain evidence="2">DSM 22376</strain>
    </source>
</reference>
<dbReference type="EMBL" id="FNRD01000007">
    <property type="protein sequence ID" value="SEA66670.1"/>
    <property type="molecule type" value="Genomic_DNA"/>
</dbReference>
<gene>
    <name evidence="1" type="ORF">SAMN05443667_10712</name>
</gene>
<dbReference type="AlphaFoldDB" id="A0A1H4D2D6"/>
<dbReference type="RefSeq" id="WP_091089336.1">
    <property type="nucleotide sequence ID" value="NZ_FNRD01000007.1"/>
</dbReference>
<protein>
    <submittedName>
        <fullName evidence="1">Uncharacterized protein</fullName>
    </submittedName>
</protein>
<dbReference type="Proteomes" id="UP000198951">
    <property type="component" value="Unassembled WGS sequence"/>
</dbReference>
<accession>A0A1H4D2D6</accession>
<keyword evidence="2" id="KW-1185">Reference proteome</keyword>
<name>A0A1H4D2D6_9FLAO</name>
<sequence>MKQNFLIIVSLIFCVYSSAQKIVQQEKCPKIYKTNYTEILVEKYLTISKNDTIKFNEIRFECVFLALYTHKVMFDKFGKWDKEIYPNNSNLPILLWENVDLYSNGKKYNVFTTGLEEWKHIYASVMVFDKNYIDLITDDSSEKENLIDYFSDLIKKNKTYRKNFYEEYRKMVDKKKAGTIKE</sequence>